<dbReference type="InterPro" id="IPR050898">
    <property type="entry name" value="Plant_acyltransferase"/>
</dbReference>
<dbReference type="EMBL" id="LSRQ01003765">
    <property type="protein sequence ID" value="OAY70818.1"/>
    <property type="molecule type" value="Genomic_DNA"/>
</dbReference>
<dbReference type="GO" id="GO:0016740">
    <property type="term" value="F:transferase activity"/>
    <property type="evidence" value="ECO:0007669"/>
    <property type="project" value="UniProtKB-KW"/>
</dbReference>
<dbReference type="InterPro" id="IPR023213">
    <property type="entry name" value="CAT-like_dom_sf"/>
</dbReference>
<dbReference type="Gene3D" id="3.30.559.10">
    <property type="entry name" value="Chloramphenicol acetyltransferase-like domain"/>
    <property type="match status" value="2"/>
</dbReference>
<evidence type="ECO:0000256" key="3">
    <source>
        <dbReference type="SAM" id="MobiDB-lite"/>
    </source>
</evidence>
<organism evidence="4 5">
    <name type="scientific">Ananas comosus</name>
    <name type="common">Pineapple</name>
    <name type="synonym">Ananas ananas</name>
    <dbReference type="NCBI Taxonomy" id="4615"/>
    <lineage>
        <taxon>Eukaryota</taxon>
        <taxon>Viridiplantae</taxon>
        <taxon>Streptophyta</taxon>
        <taxon>Embryophyta</taxon>
        <taxon>Tracheophyta</taxon>
        <taxon>Spermatophyta</taxon>
        <taxon>Magnoliopsida</taxon>
        <taxon>Liliopsida</taxon>
        <taxon>Poales</taxon>
        <taxon>Bromeliaceae</taxon>
        <taxon>Bromelioideae</taxon>
        <taxon>Ananas</taxon>
    </lineage>
</organism>
<comment type="caution">
    <text evidence="4">The sequence shown here is derived from an EMBL/GenBank/DDBJ whole genome shotgun (WGS) entry which is preliminary data.</text>
</comment>
<dbReference type="Gramene" id="Aco013165.1.mrna1">
    <property type="protein sequence ID" value="Aco013165.1.mrna1"/>
    <property type="gene ID" value="Aco013165.1.path1"/>
</dbReference>
<gene>
    <name evidence="4" type="ORF">ACMD2_09172</name>
</gene>
<dbReference type="PANTHER" id="PTHR31147:SF66">
    <property type="entry name" value="OS05G0315700 PROTEIN"/>
    <property type="match status" value="1"/>
</dbReference>
<dbReference type="PANTHER" id="PTHR31147">
    <property type="entry name" value="ACYL TRANSFERASE 4"/>
    <property type="match status" value="1"/>
</dbReference>
<evidence type="ECO:0000256" key="2">
    <source>
        <dbReference type="ARBA" id="ARBA00022679"/>
    </source>
</evidence>
<accession>A0A199V1F3</accession>
<sequence>MAAAAAAASSSSSLTFAVRRSEPVLVPPAEPTPYELKPLSDIDDQESLRFYRSGIYFFRSSPSKIGQDPVAVVRSAVAKALVHYYPLAGRILEGPGRKLAVECTGEGVVFVGADADVTLEDFGGDLSPPIPCNEKLLCEPESSSADIIGRPLLFIQVTRMKCGGFIFAVQICHCMADAAGLVQLLIDIGELARGADAPSVPPVWARELLAARSPPRVTHQHPEYEEVADPARDRISPADALVHRRFFFRDEEETACLRRQAPAGLRGTCSRFELIAAFVWKCRTIALRYDAEDEVRIQFVVNARGKRRISKQPQLPRGFYGNAFAFAVASSTAGELCERPFGYALQLVTEAKARVLDVGYLQSVSDLMVLKARPRFAVARTYLVSDLTKSGLRAVDFGWGEGVYCGPATATLATFHIPVEGGIAVPVRLPPRAMERFCIEFQKLVHSSRSSSTSNAESPLGRVDSGLDLGSASGLGPISSKL</sequence>
<reference evidence="4 5" key="1">
    <citation type="journal article" date="2016" name="DNA Res.">
        <title>The draft genome of MD-2 pineapple using hybrid error correction of long reads.</title>
        <authorList>
            <person name="Redwan R.M."/>
            <person name="Saidin A."/>
            <person name="Kumar S.V."/>
        </authorList>
    </citation>
    <scope>NUCLEOTIDE SEQUENCE [LARGE SCALE GENOMIC DNA]</scope>
    <source>
        <strain evidence="5">cv. MD2</strain>
        <tissue evidence="4">Leaf</tissue>
    </source>
</reference>
<keyword evidence="2 4" id="KW-0808">Transferase</keyword>
<comment type="similarity">
    <text evidence="1">Belongs to the plant acyltransferase family.</text>
</comment>
<feature type="compositionally biased region" description="Low complexity" evidence="3">
    <location>
        <begin position="450"/>
        <end position="476"/>
    </location>
</feature>
<feature type="region of interest" description="Disordered" evidence="3">
    <location>
        <begin position="450"/>
        <end position="482"/>
    </location>
</feature>
<evidence type="ECO:0000256" key="1">
    <source>
        <dbReference type="ARBA" id="ARBA00009861"/>
    </source>
</evidence>
<dbReference type="Proteomes" id="UP000092600">
    <property type="component" value="Unassembled WGS sequence"/>
</dbReference>
<dbReference type="Pfam" id="PF02458">
    <property type="entry name" value="Transferase"/>
    <property type="match status" value="1"/>
</dbReference>
<evidence type="ECO:0000313" key="5">
    <source>
        <dbReference type="Proteomes" id="UP000092600"/>
    </source>
</evidence>
<dbReference type="STRING" id="4615.A0A199V1F3"/>
<protein>
    <submittedName>
        <fullName evidence="4">Benzyl alcohol O-benzoyltransferase</fullName>
    </submittedName>
</protein>
<proteinExistence type="inferred from homology"/>
<name>A0A199V1F3_ANACO</name>
<dbReference type="AlphaFoldDB" id="A0A199V1F3"/>
<evidence type="ECO:0000313" key="4">
    <source>
        <dbReference type="EMBL" id="OAY70818.1"/>
    </source>
</evidence>